<reference evidence="7 8" key="1">
    <citation type="submission" date="2019-09" db="EMBL/GenBank/DDBJ databases">
        <title>Mumia zhuanghuii sp. nov. isolated from the intestinal contents of plateau pika (Ochotona curzoniae) in the Qinghai-Tibet plateau of China.</title>
        <authorList>
            <person name="Tian Z."/>
        </authorList>
    </citation>
    <scope>NUCLEOTIDE SEQUENCE [LARGE SCALE GENOMIC DNA]</scope>
    <source>
        <strain evidence="8">350</strain>
    </source>
</reference>
<sequence>MSAADAYDVVVVGAGTAGIPCAVNAADAGARVLLVEKDSRIGGTLHVSGGHLAAAGTRRQRERGIEDSPQAHRADIARISHGTARDDLVDLLVAEAATTIDWLDERGFAFAPETPRIVYGHEPYTTARTYYGTDEGLSVLEVLRPELERACAERDLTLWTNAPVTELLTGADGTVTGISVYRDGRETTVRADAVVLATGGYGADPDLFLELEGAPLVSATSRTATGDGLHLGRSVGARLQGAGSSLPTFGGLPDPRTPGRANWSDRQRLTSERPPWEIYVDRAGSRWVAEDEDSIDVKERALAEVTDRTFWTVFDDAALTQATGTMRQMVVGHEPDAVRAMMNTRPGVHCAGTLAGLAELAGIDAPGLERTVSAYNGAVEAGSDPAFGRTFLPAPIATAPFYAIRNHAITLVTFQGLDVDGSFAVRDEAGRAITGLYAVGEVIGAGATSGNSFCSGMLVTPALTFGRLLGAALGTAARKGTAASESAEVRERTAP</sequence>
<name>A0A5Q6RQZ3_9ACTN</name>
<dbReference type="AlphaFoldDB" id="A0A5Q6RQZ3"/>
<accession>A0A5Q6RQZ3</accession>
<keyword evidence="2" id="KW-0285">Flavoprotein</keyword>
<evidence type="ECO:0000313" key="7">
    <source>
        <dbReference type="EMBL" id="KAA1420420.1"/>
    </source>
</evidence>
<gene>
    <name evidence="7" type="ORF">FE697_015755</name>
</gene>
<dbReference type="PANTHER" id="PTHR43400:SF10">
    <property type="entry name" value="3-OXOSTEROID 1-DEHYDROGENASE"/>
    <property type="match status" value="1"/>
</dbReference>
<dbReference type="Gene3D" id="3.90.700.10">
    <property type="entry name" value="Succinate dehydrogenase/fumarate reductase flavoprotein, catalytic domain"/>
    <property type="match status" value="1"/>
</dbReference>
<dbReference type="SUPFAM" id="SSF56425">
    <property type="entry name" value="Succinate dehydrogenase/fumarate reductase flavoprotein, catalytic domain"/>
    <property type="match status" value="1"/>
</dbReference>
<evidence type="ECO:0000256" key="4">
    <source>
        <dbReference type="ARBA" id="ARBA00023002"/>
    </source>
</evidence>
<dbReference type="Proteomes" id="UP000307768">
    <property type="component" value="Unassembled WGS sequence"/>
</dbReference>
<proteinExistence type="predicted"/>
<evidence type="ECO:0000256" key="1">
    <source>
        <dbReference type="ARBA" id="ARBA00001974"/>
    </source>
</evidence>
<evidence type="ECO:0000259" key="6">
    <source>
        <dbReference type="Pfam" id="PF00890"/>
    </source>
</evidence>
<evidence type="ECO:0000313" key="8">
    <source>
        <dbReference type="Proteomes" id="UP000307768"/>
    </source>
</evidence>
<dbReference type="SUPFAM" id="SSF51905">
    <property type="entry name" value="FAD/NAD(P)-binding domain"/>
    <property type="match status" value="1"/>
</dbReference>
<dbReference type="PANTHER" id="PTHR43400">
    <property type="entry name" value="FUMARATE REDUCTASE"/>
    <property type="match status" value="1"/>
</dbReference>
<dbReference type="EMBL" id="VDFQ02000005">
    <property type="protein sequence ID" value="KAA1420420.1"/>
    <property type="molecule type" value="Genomic_DNA"/>
</dbReference>
<evidence type="ECO:0000256" key="2">
    <source>
        <dbReference type="ARBA" id="ARBA00022630"/>
    </source>
</evidence>
<dbReference type="PRINTS" id="PR00368">
    <property type="entry name" value="FADPNR"/>
</dbReference>
<protein>
    <submittedName>
        <fullName evidence="7">FAD-dependent oxidoreductase</fullName>
    </submittedName>
</protein>
<dbReference type="OrthoDB" id="9813348at2"/>
<dbReference type="InterPro" id="IPR003953">
    <property type="entry name" value="FAD-dep_OxRdtase_2_FAD-bd"/>
</dbReference>
<dbReference type="InterPro" id="IPR027477">
    <property type="entry name" value="Succ_DH/fumarate_Rdtase_cat_sf"/>
</dbReference>
<dbReference type="InterPro" id="IPR050315">
    <property type="entry name" value="FAD-oxidoreductase_2"/>
</dbReference>
<keyword evidence="3" id="KW-0274">FAD</keyword>
<comment type="caution">
    <text evidence="7">The sequence shown here is derived from an EMBL/GenBank/DDBJ whole genome shotgun (WGS) entry which is preliminary data.</text>
</comment>
<dbReference type="GO" id="GO:0033765">
    <property type="term" value="F:steroid dehydrogenase activity, acting on the CH-CH group of donors"/>
    <property type="evidence" value="ECO:0007669"/>
    <property type="project" value="UniProtKB-ARBA"/>
</dbReference>
<dbReference type="InterPro" id="IPR036188">
    <property type="entry name" value="FAD/NAD-bd_sf"/>
</dbReference>
<evidence type="ECO:0000256" key="5">
    <source>
        <dbReference type="SAM" id="MobiDB-lite"/>
    </source>
</evidence>
<comment type="cofactor">
    <cofactor evidence="1">
        <name>FAD</name>
        <dbReference type="ChEBI" id="CHEBI:57692"/>
    </cofactor>
</comment>
<dbReference type="GO" id="GO:0008202">
    <property type="term" value="P:steroid metabolic process"/>
    <property type="evidence" value="ECO:0007669"/>
    <property type="project" value="UniProtKB-ARBA"/>
</dbReference>
<evidence type="ECO:0000256" key="3">
    <source>
        <dbReference type="ARBA" id="ARBA00022827"/>
    </source>
</evidence>
<keyword evidence="4" id="KW-0560">Oxidoreductase</keyword>
<dbReference type="Gene3D" id="3.50.50.60">
    <property type="entry name" value="FAD/NAD(P)-binding domain"/>
    <property type="match status" value="1"/>
</dbReference>
<feature type="region of interest" description="Disordered" evidence="5">
    <location>
        <begin position="244"/>
        <end position="268"/>
    </location>
</feature>
<feature type="domain" description="FAD-dependent oxidoreductase 2 FAD-binding" evidence="6">
    <location>
        <begin position="8"/>
        <end position="456"/>
    </location>
</feature>
<dbReference type="Pfam" id="PF00890">
    <property type="entry name" value="FAD_binding_2"/>
    <property type="match status" value="1"/>
</dbReference>
<organism evidence="7 8">
    <name type="scientific">Mumia zhuanghuii</name>
    <dbReference type="NCBI Taxonomy" id="2585211"/>
    <lineage>
        <taxon>Bacteria</taxon>
        <taxon>Bacillati</taxon>
        <taxon>Actinomycetota</taxon>
        <taxon>Actinomycetes</taxon>
        <taxon>Propionibacteriales</taxon>
        <taxon>Nocardioidaceae</taxon>
        <taxon>Mumia</taxon>
    </lineage>
</organism>
<dbReference type="RefSeq" id="WP_149770589.1">
    <property type="nucleotide sequence ID" value="NZ_VDFQ02000005.1"/>
</dbReference>